<evidence type="ECO:0000313" key="1">
    <source>
        <dbReference type="EMBL" id="UOO88175.1"/>
    </source>
</evidence>
<accession>A0ABY4DYH3</accession>
<reference evidence="1 2" key="1">
    <citation type="journal article" date="2022" name="Res Sq">
        <title>Evolution of multicellular longitudinally dividing oral cavity symbionts (Neisseriaceae).</title>
        <authorList>
            <person name="Nyongesa S."/>
            <person name="Weber P."/>
            <person name="Bernet E."/>
            <person name="Pullido F."/>
            <person name="Nieckarz M."/>
            <person name="Delaby M."/>
            <person name="Nieves C."/>
            <person name="Viehboeck T."/>
            <person name="Krause N."/>
            <person name="Rivera-Millot A."/>
            <person name="Nakamura A."/>
            <person name="Vischer N."/>
            <person name="VanNieuwenhze M."/>
            <person name="Brun Y."/>
            <person name="Cava F."/>
            <person name="Bulgheresi S."/>
            <person name="Veyrier F."/>
        </authorList>
    </citation>
    <scope>NUCLEOTIDE SEQUENCE [LARGE SCALE GENOMIC DNA]</scope>
    <source>
        <strain evidence="1 2">SN4</strain>
    </source>
</reference>
<dbReference type="EMBL" id="CP091511">
    <property type="protein sequence ID" value="UOO88175.1"/>
    <property type="molecule type" value="Genomic_DNA"/>
</dbReference>
<sequence length="395" mass="41722">MVEMVQHGQASAWTPAQQVVPVWTGVKPLAAVLPTGERWVLHAGPPFRSASELPPAVRNSVLIGIVYEGWAADKSAAEALLDAGDVKLAPAQDHDVVVPLAGVATPSMYVLEVSDNKRPVNRKYSVLNEGMQWCTRLGIDADEIVPHLSWLHQDLGARMAAQFGGNVDLAPILQAALLNGDDGHARTMYGSRLLADIIVSWGIDDETSTTFLYSAMAWALNYWMAASALILAAQTEAHGIVKVGGNGLRFGLQLAEQAGTWLVVDAPAIVGNKDAGNEAAQALGTIGDSAVVDFVGLGGQCLDLASLSAKNLQAFLPVDYLSRHSQFLSQRLPFLAGRLGISAYDAILQNGTGPLVLLGMIDAAGARGRIGGGVATVDAHLLQQLEAWQDETTVV</sequence>
<dbReference type="Proteomes" id="UP000832011">
    <property type="component" value="Chromosome"/>
</dbReference>
<dbReference type="Gene3D" id="3.90.1710.10">
    <property type="entry name" value="Enterococcus faecalis V583 domain"/>
    <property type="match status" value="1"/>
</dbReference>
<gene>
    <name evidence="1" type="ORF">LVJ82_11835</name>
</gene>
<dbReference type="Gene3D" id="1.10.10.660">
    <property type="entry name" value="conserved protein of unknown function from Enterococcus faecalis V583"/>
    <property type="match status" value="1"/>
</dbReference>
<name>A0ABY4DYH3_9NEIS</name>
<evidence type="ECO:0000313" key="2">
    <source>
        <dbReference type="Proteomes" id="UP000832011"/>
    </source>
</evidence>
<keyword evidence="2" id="KW-1185">Reference proteome</keyword>
<protein>
    <submittedName>
        <fullName evidence="1">DUF1116 domain-containing protein</fullName>
    </submittedName>
</protein>
<dbReference type="RefSeq" id="WP_199822577.1">
    <property type="nucleotide sequence ID" value="NZ_CABKVG010000009.1"/>
</dbReference>
<dbReference type="InterPro" id="IPR024033">
    <property type="entry name" value="OXTCase_su_AllG_h-dom"/>
</dbReference>
<organism evidence="1 2">
    <name type="scientific">Vitreoscilla massiliensis</name>
    <dbReference type="NCBI Taxonomy" id="1689272"/>
    <lineage>
        <taxon>Bacteria</taxon>
        <taxon>Pseudomonadati</taxon>
        <taxon>Pseudomonadota</taxon>
        <taxon>Betaproteobacteria</taxon>
        <taxon>Neisseriales</taxon>
        <taxon>Neisseriaceae</taxon>
        <taxon>Vitreoscilla</taxon>
    </lineage>
</organism>
<dbReference type="Pfam" id="PF06545">
    <property type="entry name" value="AllG"/>
    <property type="match status" value="1"/>
</dbReference>
<proteinExistence type="predicted"/>
<dbReference type="Gene3D" id="3.90.1700.10">
    <property type="entry name" value="v583 domain like"/>
    <property type="match status" value="1"/>
</dbReference>
<dbReference type="InterPro" id="IPR009499">
    <property type="entry name" value="AllG-like"/>
</dbReference>